<dbReference type="InterPro" id="IPR029058">
    <property type="entry name" value="AB_hydrolase_fold"/>
</dbReference>
<evidence type="ECO:0000256" key="2">
    <source>
        <dbReference type="ARBA" id="ARBA00022963"/>
    </source>
</evidence>
<dbReference type="GO" id="GO:0016042">
    <property type="term" value="P:lipid catabolic process"/>
    <property type="evidence" value="ECO:0007669"/>
    <property type="project" value="UniProtKB-KW"/>
</dbReference>
<evidence type="ECO:0000256" key="3">
    <source>
        <dbReference type="ARBA" id="ARBA00023098"/>
    </source>
</evidence>
<sequence>MVTWADAGTGELALPVPTGLHPVGRTTLHLVDPERPDPWSPHERRELMVSVWYPAASARGQSASYVSSAESALILALREITGEPSDLFANVRTHARTGVTPLSMTERLPLVVLSPGFAFPRTSLTGLAEELASRDYLVAAIDHNYESAAITFPGGRMTGFLAGSLEPDGPTVAGDRAADVSFVLDRLAGPRSTWPAASLVDPDRIAVVGHSMGGAAAARTMLADRRVRVGINLDGAFQPVLQGDLDRPFLIVAAEGRGRPESNPDWTRSWPRLTGWKRWLSVDGTTHSSFTDFAPLGEQIGRPIQSLPARRCVAITRAYVTAFLDLHLRQWPQPLLDGPVPAHPEVHFRQP</sequence>
<reference evidence="4 5" key="1">
    <citation type="submission" date="2018-10" db="EMBL/GenBank/DDBJ databases">
        <title>Sequencing the genomes of 1000 actinobacteria strains.</title>
        <authorList>
            <person name="Klenk H.-P."/>
        </authorList>
    </citation>
    <scope>NUCLEOTIDE SEQUENCE [LARGE SCALE GENOMIC DNA]</scope>
    <source>
        <strain evidence="4 5">DSM 45175</strain>
    </source>
</reference>
<protein>
    <submittedName>
        <fullName evidence="4">Platelet-activating factor acetylhydrolase isoform II</fullName>
    </submittedName>
</protein>
<evidence type="ECO:0000313" key="5">
    <source>
        <dbReference type="Proteomes" id="UP000277671"/>
    </source>
</evidence>
<proteinExistence type="predicted"/>
<dbReference type="AlphaFoldDB" id="A0A495JTN7"/>
<dbReference type="PANTHER" id="PTHR10272">
    <property type="entry name" value="PLATELET-ACTIVATING FACTOR ACETYLHYDROLASE"/>
    <property type="match status" value="1"/>
</dbReference>
<accession>A0A495JTN7</accession>
<dbReference type="OrthoDB" id="569821at2"/>
<name>A0A495JTN7_9ACTN</name>
<gene>
    <name evidence="4" type="ORF">BDK92_6136</name>
</gene>
<keyword evidence="1 4" id="KW-0378">Hydrolase</keyword>
<keyword evidence="3" id="KW-0443">Lipid metabolism</keyword>
<evidence type="ECO:0000256" key="1">
    <source>
        <dbReference type="ARBA" id="ARBA00022801"/>
    </source>
</evidence>
<dbReference type="PANTHER" id="PTHR10272:SF0">
    <property type="entry name" value="PLATELET-ACTIVATING FACTOR ACETYLHYDROLASE"/>
    <property type="match status" value="1"/>
</dbReference>
<dbReference type="EMBL" id="RBKT01000001">
    <property type="protein sequence ID" value="RKR91734.1"/>
    <property type="molecule type" value="Genomic_DNA"/>
</dbReference>
<dbReference type="Pfam" id="PF03403">
    <property type="entry name" value="PAF-AH_p_II"/>
    <property type="match status" value="2"/>
</dbReference>
<comment type="caution">
    <text evidence="4">The sequence shown here is derived from an EMBL/GenBank/DDBJ whole genome shotgun (WGS) entry which is preliminary data.</text>
</comment>
<dbReference type="Proteomes" id="UP000277671">
    <property type="component" value="Unassembled WGS sequence"/>
</dbReference>
<dbReference type="RefSeq" id="WP_121159849.1">
    <property type="nucleotide sequence ID" value="NZ_RBKT01000001.1"/>
</dbReference>
<evidence type="ECO:0000313" key="4">
    <source>
        <dbReference type="EMBL" id="RKR91734.1"/>
    </source>
</evidence>
<dbReference type="SUPFAM" id="SSF53474">
    <property type="entry name" value="alpha/beta-Hydrolases"/>
    <property type="match status" value="1"/>
</dbReference>
<organism evidence="4 5">
    <name type="scientific">Micromonospora pisi</name>
    <dbReference type="NCBI Taxonomy" id="589240"/>
    <lineage>
        <taxon>Bacteria</taxon>
        <taxon>Bacillati</taxon>
        <taxon>Actinomycetota</taxon>
        <taxon>Actinomycetes</taxon>
        <taxon>Micromonosporales</taxon>
        <taxon>Micromonosporaceae</taxon>
        <taxon>Micromonospora</taxon>
    </lineage>
</organism>
<keyword evidence="5" id="KW-1185">Reference proteome</keyword>
<keyword evidence="2" id="KW-0442">Lipid degradation</keyword>
<dbReference type="GO" id="GO:0003847">
    <property type="term" value="F:1-alkyl-2-acetylglycerophosphocholine esterase activity"/>
    <property type="evidence" value="ECO:0007669"/>
    <property type="project" value="TreeGrafter"/>
</dbReference>
<dbReference type="Gene3D" id="3.40.50.1820">
    <property type="entry name" value="alpha/beta hydrolase"/>
    <property type="match status" value="1"/>
</dbReference>